<feature type="transmembrane region" description="Helical" evidence="1">
    <location>
        <begin position="101"/>
        <end position="124"/>
    </location>
</feature>
<gene>
    <name evidence="2" type="ordered locus">CKL_0962</name>
</gene>
<dbReference type="Proteomes" id="UP000002411">
    <property type="component" value="Chromosome"/>
</dbReference>
<dbReference type="eggNOG" id="COG1277">
    <property type="taxonomic scope" value="Bacteria"/>
</dbReference>
<dbReference type="AlphaFoldDB" id="A5N6S7"/>
<dbReference type="STRING" id="431943.CKL_0962"/>
<name>A5N6S7_CLOK5</name>
<feature type="transmembrane region" description="Helical" evidence="1">
    <location>
        <begin position="16"/>
        <end position="35"/>
    </location>
</feature>
<organism evidence="2 3">
    <name type="scientific">Clostridium kluyveri (strain ATCC 8527 / DSM 555 / NBRC 12016 / NCIMB 10680 / K1)</name>
    <dbReference type="NCBI Taxonomy" id="431943"/>
    <lineage>
        <taxon>Bacteria</taxon>
        <taxon>Bacillati</taxon>
        <taxon>Bacillota</taxon>
        <taxon>Clostridia</taxon>
        <taxon>Eubacteriales</taxon>
        <taxon>Clostridiaceae</taxon>
        <taxon>Clostridium</taxon>
    </lineage>
</organism>
<accession>A5N6S7</accession>
<feature type="transmembrane region" description="Helical" evidence="1">
    <location>
        <begin position="214"/>
        <end position="237"/>
    </location>
</feature>
<dbReference type="KEGG" id="ckl:CKL_0962"/>
<proteinExistence type="predicted"/>
<dbReference type="Pfam" id="PF12730">
    <property type="entry name" value="ABC2_membrane_4"/>
    <property type="match status" value="1"/>
</dbReference>
<dbReference type="HOGENOM" id="CLU_092729_0_0_9"/>
<keyword evidence="3" id="KW-1185">Reference proteome</keyword>
<keyword evidence="1" id="KW-1133">Transmembrane helix</keyword>
<evidence type="ECO:0000313" key="2">
    <source>
        <dbReference type="EMBL" id="EDK33008.1"/>
    </source>
</evidence>
<sequence>MLNTIYSEFLKLKKTYIIPVVFICGILMTIFMFLARFITEHDMPFEKYAYNIEQVNFLMLYTVLFSITAAYIFSREVTDITTNILYTYPISRLKIFISKLITLYIVIFFTYAIETLSIPLSYYFLNGIFPEGSLIIKDIRANGYSLFFQFLLTPIPILVANISKNLIIPSSYGILAFILSSLLVNNDLGNLKYIPLTSPYLSSAYFYNLKDINLKYVLTSGILCFILFLFIGMYHFIQQDIN</sequence>
<dbReference type="EMBL" id="CP000673">
    <property type="protein sequence ID" value="EDK33008.1"/>
    <property type="molecule type" value="Genomic_DNA"/>
</dbReference>
<feature type="transmembrane region" description="Helical" evidence="1">
    <location>
        <begin position="55"/>
        <end position="73"/>
    </location>
</feature>
<reference evidence="2 3" key="1">
    <citation type="journal article" date="2008" name="Proc. Natl. Acad. Sci. U.S.A.">
        <title>The genome of Clostridium kluyveri, a strict anaerobe with unique metabolic features.</title>
        <authorList>
            <person name="Seedorf H."/>
            <person name="Fricke W.F."/>
            <person name="Veith B."/>
            <person name="Brueggemann H."/>
            <person name="Liesegang H."/>
            <person name="Strittmatter A."/>
            <person name="Miethke M."/>
            <person name="Buckel W."/>
            <person name="Hinderberger J."/>
            <person name="Li F."/>
            <person name="Hagemeier C."/>
            <person name="Thauer R.K."/>
            <person name="Gottschalk G."/>
        </authorList>
    </citation>
    <scope>NUCLEOTIDE SEQUENCE [LARGE SCALE GENOMIC DNA]</scope>
    <source>
        <strain evidence="3">ATCC 8527 / DSM 555 / NCIMB 10680</strain>
    </source>
</reference>
<protein>
    <submittedName>
        <fullName evidence="2">Predicted transporter protein</fullName>
    </submittedName>
</protein>
<evidence type="ECO:0000256" key="1">
    <source>
        <dbReference type="SAM" id="Phobius"/>
    </source>
</evidence>
<feature type="transmembrane region" description="Helical" evidence="1">
    <location>
        <begin position="144"/>
        <end position="162"/>
    </location>
</feature>
<dbReference type="RefSeq" id="WP_012101337.1">
    <property type="nucleotide sequence ID" value="NC_009706.1"/>
</dbReference>
<keyword evidence="1" id="KW-0812">Transmembrane</keyword>
<keyword evidence="1" id="KW-0472">Membrane</keyword>
<evidence type="ECO:0000313" key="3">
    <source>
        <dbReference type="Proteomes" id="UP000002411"/>
    </source>
</evidence>